<organism evidence="7 8">
    <name type="scientific">Coniochaeta hoffmannii</name>
    <dbReference type="NCBI Taxonomy" id="91930"/>
    <lineage>
        <taxon>Eukaryota</taxon>
        <taxon>Fungi</taxon>
        <taxon>Dikarya</taxon>
        <taxon>Ascomycota</taxon>
        <taxon>Pezizomycotina</taxon>
        <taxon>Sordariomycetes</taxon>
        <taxon>Sordariomycetidae</taxon>
        <taxon>Coniochaetales</taxon>
        <taxon>Coniochaetaceae</taxon>
        <taxon>Coniochaeta</taxon>
    </lineage>
</organism>
<keyword evidence="5" id="KW-0503">Monooxygenase</keyword>
<dbReference type="PANTHER" id="PTHR47178">
    <property type="entry name" value="MONOOXYGENASE, FAD-BINDING"/>
    <property type="match status" value="1"/>
</dbReference>
<dbReference type="PRINTS" id="PR00420">
    <property type="entry name" value="RNGMNOXGNASE"/>
</dbReference>
<evidence type="ECO:0000313" key="7">
    <source>
        <dbReference type="EMBL" id="KAJ9136533.1"/>
    </source>
</evidence>
<sequence>MSDRPILIVGAGVSGLLLAQYLRKTGVPFQIFERDDDLATRGLGWGLTIHWSLPALRSLLPEDLIPRLPEAYVDRAAVEEGKASTFPFFDLSTGKLGAATPKASTDTRIRVSRDKFRRLLAIGLNIQWGKAANGFETHDDGSVTVHFDDGSSSDGCLVVACDGGNSRIRRQIFPGQENYQIPVRLIGVKLDITPDDIEPLRRLDAYFLQGTASQNDSYVYFSVLDAPGNGDTANNSGNAKYTCQVVVSWPIREGFFGSPSPIQVPDTDEGCISLLQTIASTWAEPFRSLMYRIPPGTATKRLNLSDWPPPPDLRTFGSVALLGDALHPMAMYRGEGANHAIVDVMDLVELVISHLVGGGDRGNGKASLRAALDRYEDKVVARTRPAVLASRQACLDAHDWRRINPQSPLISKRAMNVEYGES</sequence>
<evidence type="ECO:0000256" key="3">
    <source>
        <dbReference type="ARBA" id="ARBA00022827"/>
    </source>
</evidence>
<name>A0AA38VJ62_9PEZI</name>
<gene>
    <name evidence="7" type="ORF">NKR19_g8456</name>
</gene>
<comment type="cofactor">
    <cofactor evidence="1">
        <name>FAD</name>
        <dbReference type="ChEBI" id="CHEBI:57692"/>
    </cofactor>
</comment>
<dbReference type="InterPro" id="IPR036188">
    <property type="entry name" value="FAD/NAD-bd_sf"/>
</dbReference>
<protein>
    <submittedName>
        <fullName evidence="7">FAD/NAD(P)-binding domain-containing protein</fullName>
    </submittedName>
</protein>
<keyword evidence="3" id="KW-0274">FAD</keyword>
<dbReference type="PANTHER" id="PTHR47178:SF1">
    <property type="entry name" value="FAD-BINDING DOMAIN-CONTAINING PROTEIN-RELATED"/>
    <property type="match status" value="1"/>
</dbReference>
<keyword evidence="2" id="KW-0285">Flavoprotein</keyword>
<dbReference type="Proteomes" id="UP001174691">
    <property type="component" value="Unassembled WGS sequence"/>
</dbReference>
<dbReference type="Gene3D" id="3.50.50.60">
    <property type="entry name" value="FAD/NAD(P)-binding domain"/>
    <property type="match status" value="1"/>
</dbReference>
<evidence type="ECO:0000256" key="2">
    <source>
        <dbReference type="ARBA" id="ARBA00022630"/>
    </source>
</evidence>
<accession>A0AA38VJ62</accession>
<comment type="caution">
    <text evidence="7">The sequence shown here is derived from an EMBL/GenBank/DDBJ whole genome shotgun (WGS) entry which is preliminary data.</text>
</comment>
<proteinExistence type="predicted"/>
<evidence type="ECO:0000256" key="5">
    <source>
        <dbReference type="ARBA" id="ARBA00023033"/>
    </source>
</evidence>
<dbReference type="SUPFAM" id="SSF51905">
    <property type="entry name" value="FAD/NAD(P)-binding domain"/>
    <property type="match status" value="1"/>
</dbReference>
<evidence type="ECO:0000256" key="4">
    <source>
        <dbReference type="ARBA" id="ARBA00023002"/>
    </source>
</evidence>
<keyword evidence="8" id="KW-1185">Reference proteome</keyword>
<dbReference type="EMBL" id="JANBVN010000172">
    <property type="protein sequence ID" value="KAJ9136533.1"/>
    <property type="molecule type" value="Genomic_DNA"/>
</dbReference>
<feature type="domain" description="FAD-binding" evidence="6">
    <location>
        <begin position="5"/>
        <end position="192"/>
    </location>
</feature>
<dbReference type="Pfam" id="PF01494">
    <property type="entry name" value="FAD_binding_3"/>
    <property type="match status" value="1"/>
</dbReference>
<dbReference type="GO" id="GO:0004497">
    <property type="term" value="F:monooxygenase activity"/>
    <property type="evidence" value="ECO:0007669"/>
    <property type="project" value="UniProtKB-KW"/>
</dbReference>
<reference evidence="7" key="1">
    <citation type="submission" date="2022-07" db="EMBL/GenBank/DDBJ databases">
        <title>Fungi with potential for degradation of polypropylene.</title>
        <authorList>
            <person name="Gostincar C."/>
        </authorList>
    </citation>
    <scope>NUCLEOTIDE SEQUENCE</scope>
    <source>
        <strain evidence="7">EXF-13287</strain>
    </source>
</reference>
<keyword evidence="4" id="KW-0560">Oxidoreductase</keyword>
<evidence type="ECO:0000259" key="6">
    <source>
        <dbReference type="Pfam" id="PF01494"/>
    </source>
</evidence>
<dbReference type="InterPro" id="IPR002938">
    <property type="entry name" value="FAD-bd"/>
</dbReference>
<evidence type="ECO:0000256" key="1">
    <source>
        <dbReference type="ARBA" id="ARBA00001974"/>
    </source>
</evidence>
<dbReference type="GO" id="GO:0071949">
    <property type="term" value="F:FAD binding"/>
    <property type="evidence" value="ECO:0007669"/>
    <property type="project" value="InterPro"/>
</dbReference>
<dbReference type="AlphaFoldDB" id="A0AA38VJ62"/>
<evidence type="ECO:0000313" key="8">
    <source>
        <dbReference type="Proteomes" id="UP001174691"/>
    </source>
</evidence>